<sequence length="105" mass="12105">MEISNAIKFIFIQFGKEQCLNAWGVLYCEGSEPVEVALRRIFRKYQINLDTESFRLVLVQFLVSVGMLSALCLTFKIYVALYLNTQLERRNLNPKLKTAQALAIK</sequence>
<reference evidence="2" key="1">
    <citation type="submission" date="2021-01" db="EMBL/GenBank/DDBJ databases">
        <authorList>
            <person name="Corre E."/>
            <person name="Pelletier E."/>
            <person name="Niang G."/>
            <person name="Scheremetjew M."/>
            <person name="Finn R."/>
            <person name="Kale V."/>
            <person name="Holt S."/>
            <person name="Cochrane G."/>
            <person name="Meng A."/>
            <person name="Brown T."/>
            <person name="Cohen L."/>
        </authorList>
    </citation>
    <scope>NUCLEOTIDE SEQUENCE</scope>
    <source>
        <strain evidence="2">Pop2</strain>
    </source>
</reference>
<proteinExistence type="predicted"/>
<keyword evidence="1" id="KW-1133">Transmembrane helix</keyword>
<evidence type="ECO:0000256" key="1">
    <source>
        <dbReference type="SAM" id="Phobius"/>
    </source>
</evidence>
<evidence type="ECO:0000313" key="2">
    <source>
        <dbReference type="EMBL" id="CAD9316684.1"/>
    </source>
</evidence>
<keyword evidence="1" id="KW-0472">Membrane</keyword>
<protein>
    <submittedName>
        <fullName evidence="2">Uncharacterized protein</fullName>
    </submittedName>
</protein>
<feature type="transmembrane region" description="Helical" evidence="1">
    <location>
        <begin position="58"/>
        <end position="83"/>
    </location>
</feature>
<keyword evidence="1" id="KW-0812">Transmembrane</keyword>
<accession>A0A7S1YR62</accession>
<gene>
    <name evidence="2" type="ORF">DBRI1063_LOCUS3091</name>
</gene>
<name>A0A7S1YR62_9STRA</name>
<dbReference type="EMBL" id="HBGN01004667">
    <property type="protein sequence ID" value="CAD9316684.1"/>
    <property type="molecule type" value="Transcribed_RNA"/>
</dbReference>
<dbReference type="AlphaFoldDB" id="A0A7S1YR62"/>
<organism evidence="2">
    <name type="scientific">Ditylum brightwellii</name>
    <dbReference type="NCBI Taxonomy" id="49249"/>
    <lineage>
        <taxon>Eukaryota</taxon>
        <taxon>Sar</taxon>
        <taxon>Stramenopiles</taxon>
        <taxon>Ochrophyta</taxon>
        <taxon>Bacillariophyta</taxon>
        <taxon>Mediophyceae</taxon>
        <taxon>Lithodesmiophycidae</taxon>
        <taxon>Lithodesmiales</taxon>
        <taxon>Lithodesmiaceae</taxon>
        <taxon>Ditylum</taxon>
    </lineage>
</organism>